<accession>A0ABU3RLB9</accession>
<feature type="domain" description="Bacterial Pleckstrin homology" evidence="1">
    <location>
        <begin position="10"/>
        <end position="132"/>
    </location>
</feature>
<dbReference type="InterPro" id="IPR037063">
    <property type="entry name" value="PHb_sf"/>
</dbReference>
<sequence length="205" mass="23528">MFGKVAADILGLSDVGSVIKPENYDKVDADDYVMHEDNEKIFFLIKSKSDEYCFTNQALIHLDGTSAISKKRVLNRYPYSKYALSQVSFETAGTVDLDVEIKFVLGSVHFSIDVHKKHVEELKDLYKALFKISEITQENEHFLDYAKQSIELASATLNRTTKTEGQKLSEEFKQVNQGAFDWLVSTHKQYKVKDFGFVFEKFINQ</sequence>
<evidence type="ECO:0000259" key="2">
    <source>
        <dbReference type="Pfam" id="PF11724"/>
    </source>
</evidence>
<dbReference type="Gene3D" id="1.10.287.210">
    <property type="match status" value="1"/>
</dbReference>
<feature type="domain" description="YvbH-like oligomerisation" evidence="2">
    <location>
        <begin position="144"/>
        <end position="204"/>
    </location>
</feature>
<evidence type="ECO:0000313" key="4">
    <source>
        <dbReference type="Proteomes" id="UP001260980"/>
    </source>
</evidence>
<comment type="caution">
    <text evidence="3">The sequence shown here is derived from an EMBL/GenBank/DDBJ whole genome shotgun (WGS) entry which is preliminary data.</text>
</comment>
<reference evidence="3 4" key="1">
    <citation type="submission" date="2023-10" db="EMBL/GenBank/DDBJ databases">
        <title>Paenibacillus strain PFR10 Genome sequencing and assembly.</title>
        <authorList>
            <person name="Kim I."/>
        </authorList>
    </citation>
    <scope>NUCLEOTIDE SEQUENCE [LARGE SCALE GENOMIC DNA]</scope>
    <source>
        <strain evidence="3 4">PFR10</strain>
    </source>
</reference>
<dbReference type="EMBL" id="JAWCUD010000012">
    <property type="protein sequence ID" value="MDU0205086.1"/>
    <property type="molecule type" value="Genomic_DNA"/>
</dbReference>
<gene>
    <name evidence="3" type="ORF">RQP52_28785</name>
</gene>
<dbReference type="Pfam" id="PF11724">
    <property type="entry name" value="YvbH_ext"/>
    <property type="match status" value="1"/>
</dbReference>
<evidence type="ECO:0000313" key="3">
    <source>
        <dbReference type="EMBL" id="MDU0205086.1"/>
    </source>
</evidence>
<dbReference type="Gene3D" id="2.30.29.50">
    <property type="entry name" value="Bacterial Pleckstrin homology domain"/>
    <property type="match status" value="1"/>
</dbReference>
<dbReference type="SUPFAM" id="SSF50729">
    <property type="entry name" value="PH domain-like"/>
    <property type="match status" value="1"/>
</dbReference>
<dbReference type="Proteomes" id="UP001260980">
    <property type="component" value="Unassembled WGS sequence"/>
</dbReference>
<dbReference type="RefSeq" id="WP_315955041.1">
    <property type="nucleotide sequence ID" value="NZ_JAWCUD010000012.1"/>
</dbReference>
<proteinExistence type="predicted"/>
<dbReference type="PANTHER" id="PTHR35796:SF2">
    <property type="entry name" value="YVBH-LIKE OLIGOMERISATION REGION"/>
    <property type="match status" value="1"/>
</dbReference>
<dbReference type="InterPro" id="IPR012544">
    <property type="entry name" value="PHb"/>
</dbReference>
<keyword evidence="4" id="KW-1185">Reference proteome</keyword>
<protein>
    <submittedName>
        <fullName evidence="3">PH domain-containing protein</fullName>
    </submittedName>
</protein>
<evidence type="ECO:0000259" key="1">
    <source>
        <dbReference type="Pfam" id="PF08000"/>
    </source>
</evidence>
<organism evidence="3 4">
    <name type="scientific">Paenibacillus violae</name>
    <dbReference type="NCBI Taxonomy" id="3077234"/>
    <lineage>
        <taxon>Bacteria</taxon>
        <taxon>Bacillati</taxon>
        <taxon>Bacillota</taxon>
        <taxon>Bacilli</taxon>
        <taxon>Bacillales</taxon>
        <taxon>Paenibacillaceae</taxon>
        <taxon>Paenibacillus</taxon>
    </lineage>
</organism>
<dbReference type="PANTHER" id="PTHR35796">
    <property type="entry name" value="HYPOTHETICAL CYTOSOLIC PROTEIN"/>
    <property type="match status" value="1"/>
</dbReference>
<dbReference type="InterPro" id="IPR021722">
    <property type="entry name" value="YvbH_oligomer_dom"/>
</dbReference>
<name>A0ABU3RLB9_9BACL</name>
<dbReference type="Pfam" id="PF08000">
    <property type="entry name" value="bPH_1"/>
    <property type="match status" value="1"/>
</dbReference>